<evidence type="ECO:0000256" key="2">
    <source>
        <dbReference type="SAM" id="Phobius"/>
    </source>
</evidence>
<protein>
    <recommendedName>
        <fullName evidence="5">Ring-like domain-containing protein</fullName>
    </recommendedName>
</protein>
<keyword evidence="2" id="KW-0472">Membrane</keyword>
<dbReference type="OrthoDB" id="5398191at2759"/>
<feature type="compositionally biased region" description="Basic and acidic residues" evidence="1">
    <location>
        <begin position="405"/>
        <end position="419"/>
    </location>
</feature>
<organism evidence="3 4">
    <name type="scientific">Botryotinia convoluta</name>
    <dbReference type="NCBI Taxonomy" id="54673"/>
    <lineage>
        <taxon>Eukaryota</taxon>
        <taxon>Fungi</taxon>
        <taxon>Dikarya</taxon>
        <taxon>Ascomycota</taxon>
        <taxon>Pezizomycotina</taxon>
        <taxon>Leotiomycetes</taxon>
        <taxon>Helotiales</taxon>
        <taxon>Sclerotiniaceae</taxon>
        <taxon>Botryotinia</taxon>
    </lineage>
</organism>
<evidence type="ECO:0000313" key="3">
    <source>
        <dbReference type="EMBL" id="TGO53440.1"/>
    </source>
</evidence>
<dbReference type="AlphaFoldDB" id="A0A4Z1I3W0"/>
<feature type="region of interest" description="Disordered" evidence="1">
    <location>
        <begin position="1"/>
        <end position="64"/>
    </location>
</feature>
<name>A0A4Z1I3W0_9HELO</name>
<gene>
    <name evidence="3" type="ORF">BCON_0123g00150</name>
</gene>
<dbReference type="EMBL" id="PQXN01000123">
    <property type="protein sequence ID" value="TGO53440.1"/>
    <property type="molecule type" value="Genomic_DNA"/>
</dbReference>
<feature type="region of interest" description="Disordered" evidence="1">
    <location>
        <begin position="175"/>
        <end position="202"/>
    </location>
</feature>
<feature type="compositionally biased region" description="Basic and acidic residues" evidence="1">
    <location>
        <begin position="426"/>
        <end position="458"/>
    </location>
</feature>
<reference evidence="3 4" key="1">
    <citation type="submission" date="2017-12" db="EMBL/GenBank/DDBJ databases">
        <title>Comparative genomics of Botrytis spp.</title>
        <authorList>
            <person name="Valero-Jimenez C.A."/>
            <person name="Tapia P."/>
            <person name="Veloso J."/>
            <person name="Silva-Moreno E."/>
            <person name="Staats M."/>
            <person name="Valdes J.H."/>
            <person name="Van Kan J.A.L."/>
        </authorList>
    </citation>
    <scope>NUCLEOTIDE SEQUENCE [LARGE SCALE GENOMIC DNA]</scope>
    <source>
        <strain evidence="3 4">MUCL11595</strain>
    </source>
</reference>
<sequence>MLEYFTYKKAKKHNADKKDRVSNSNTPLASPIPASPATSSKPRHLNTVKSPSADLGRGGASPILNDEDEHFLHRFISAEGTPPPLPQRKPTLPARPSERGNEGITMGDEAGEWRNNELQMILREDGDGEGVERENKTKAQGKGKEKMGEEGEKLDDNTEKVAKKWKRLSFLHRGKKEKDAKATGLQPDPNISDTEAQREQDDLSRVLDDLSLTASNNRAFSLSPDSTVLVQKFTFILKDLINGVPTAYDDLVHLLEDSQGTLSKSYDSLPSFLQKLITQLPQKVTTTLAPELLAVATEAQAHSVANAASAAQTGGMGAATKSFLTPSSLKDLVTKPGAVVGMLKAIVNALKLRWPAFMGTNVLLSLALFVLLFVFWYCYKRGKEVRLARDGRVLAEGEGLTPGEGRSRELSREGSRRDGGGSSDGDGYKARRDARQREKEIRKEEESSRSRRSEKERK</sequence>
<feature type="region of interest" description="Disordered" evidence="1">
    <location>
        <begin position="77"/>
        <end position="158"/>
    </location>
</feature>
<keyword evidence="2" id="KW-0812">Transmembrane</keyword>
<dbReference type="Proteomes" id="UP000297527">
    <property type="component" value="Unassembled WGS sequence"/>
</dbReference>
<proteinExistence type="predicted"/>
<keyword evidence="2" id="KW-1133">Transmembrane helix</keyword>
<accession>A0A4Z1I3W0</accession>
<keyword evidence="4" id="KW-1185">Reference proteome</keyword>
<evidence type="ECO:0008006" key="5">
    <source>
        <dbReference type="Google" id="ProtNLM"/>
    </source>
</evidence>
<evidence type="ECO:0000256" key="1">
    <source>
        <dbReference type="SAM" id="MobiDB-lite"/>
    </source>
</evidence>
<evidence type="ECO:0000313" key="4">
    <source>
        <dbReference type="Proteomes" id="UP000297527"/>
    </source>
</evidence>
<feature type="compositionally biased region" description="Basic and acidic residues" evidence="1">
    <location>
        <begin position="122"/>
        <end position="158"/>
    </location>
</feature>
<feature type="transmembrane region" description="Helical" evidence="2">
    <location>
        <begin position="354"/>
        <end position="379"/>
    </location>
</feature>
<feature type="region of interest" description="Disordered" evidence="1">
    <location>
        <begin position="397"/>
        <end position="458"/>
    </location>
</feature>
<comment type="caution">
    <text evidence="3">The sequence shown here is derived from an EMBL/GenBank/DDBJ whole genome shotgun (WGS) entry which is preliminary data.</text>
</comment>
<feature type="compositionally biased region" description="Low complexity" evidence="1">
    <location>
        <begin position="27"/>
        <end position="40"/>
    </location>
</feature>